<name>A0ABD5VEH5_9EURY</name>
<reference evidence="2 3" key="1">
    <citation type="journal article" date="2019" name="Int. J. Syst. Evol. Microbiol.">
        <title>The Global Catalogue of Microorganisms (GCM) 10K type strain sequencing project: providing services to taxonomists for standard genome sequencing and annotation.</title>
        <authorList>
            <consortium name="The Broad Institute Genomics Platform"/>
            <consortium name="The Broad Institute Genome Sequencing Center for Infectious Disease"/>
            <person name="Wu L."/>
            <person name="Ma J."/>
        </authorList>
    </citation>
    <scope>NUCLEOTIDE SEQUENCE [LARGE SCALE GENOMIC DNA]</scope>
    <source>
        <strain evidence="2 3">GX26</strain>
    </source>
</reference>
<feature type="compositionally biased region" description="Acidic residues" evidence="1">
    <location>
        <begin position="241"/>
        <end position="252"/>
    </location>
</feature>
<dbReference type="AlphaFoldDB" id="A0ABD5VEH5"/>
<evidence type="ECO:0000256" key="1">
    <source>
        <dbReference type="SAM" id="MobiDB-lite"/>
    </source>
</evidence>
<dbReference type="RefSeq" id="WP_336349063.1">
    <property type="nucleotide sequence ID" value="NZ_JAZAQL010000001.1"/>
</dbReference>
<evidence type="ECO:0000313" key="3">
    <source>
        <dbReference type="Proteomes" id="UP001596395"/>
    </source>
</evidence>
<feature type="compositionally biased region" description="Acidic residues" evidence="1">
    <location>
        <begin position="197"/>
        <end position="222"/>
    </location>
</feature>
<evidence type="ECO:0008006" key="4">
    <source>
        <dbReference type="Google" id="ProtNLM"/>
    </source>
</evidence>
<comment type="caution">
    <text evidence="2">The sequence shown here is derived from an EMBL/GenBank/DDBJ whole genome shotgun (WGS) entry which is preliminary data.</text>
</comment>
<organism evidence="2 3">
    <name type="scientific">Halorubellus litoreus</name>
    <dbReference type="NCBI Taxonomy" id="755308"/>
    <lineage>
        <taxon>Archaea</taxon>
        <taxon>Methanobacteriati</taxon>
        <taxon>Methanobacteriota</taxon>
        <taxon>Stenosarchaea group</taxon>
        <taxon>Halobacteria</taxon>
        <taxon>Halobacteriales</taxon>
        <taxon>Halorubellaceae</taxon>
        <taxon>Halorubellus</taxon>
    </lineage>
</organism>
<accession>A0ABD5VEH5</accession>
<keyword evidence="3" id="KW-1185">Reference proteome</keyword>
<proteinExistence type="predicted"/>
<dbReference type="Proteomes" id="UP001596395">
    <property type="component" value="Unassembled WGS sequence"/>
</dbReference>
<gene>
    <name evidence="2" type="ORF">ACFQGB_04260</name>
</gene>
<protein>
    <recommendedName>
        <fullName evidence="4">Ribbon-helix-helix protein, copG family</fullName>
    </recommendedName>
</protein>
<dbReference type="EMBL" id="JBHSXN010000001">
    <property type="protein sequence ID" value="MFC6952068.1"/>
    <property type="molecule type" value="Genomic_DNA"/>
</dbReference>
<feature type="region of interest" description="Disordered" evidence="1">
    <location>
        <begin position="191"/>
        <end position="252"/>
    </location>
</feature>
<evidence type="ECO:0000313" key="2">
    <source>
        <dbReference type="EMBL" id="MFC6952068.1"/>
    </source>
</evidence>
<sequence length="308" mass="32467">MAQREDRAEEFVEVRIPAALADRIDNVYAECRGYDSSSMQESLSVLCDIAAGRLDVPGETALDRVDRTSVPEDDAAADPTTELASPTGVVAELSDERRANIDAAFPTRWSADSTVAARLTAVVDRYVQNPEGMPDADAREADALHVVGEREGLSPDELREQLVTALYGNTGLPDDLAGEFFSEALATVEEAASAATETDDDASSTVDADLDGPDSPIFDDDGPPALTDGPPAKPAQPASDLDPEAAFDSPTDEVTVDSLLADEAAPTARCERCEAYHEVDDLETVIGSASSTIELLCGSCAAAVEEKD</sequence>